<proteinExistence type="predicted"/>
<dbReference type="Gene3D" id="3.40.50.300">
    <property type="entry name" value="P-loop containing nucleotide triphosphate hydrolases"/>
    <property type="match status" value="1"/>
</dbReference>
<organism evidence="2 3">
    <name type="scientific">Streptococcus salivarius</name>
    <dbReference type="NCBI Taxonomy" id="1304"/>
    <lineage>
        <taxon>Bacteria</taxon>
        <taxon>Bacillati</taxon>
        <taxon>Bacillota</taxon>
        <taxon>Bacilli</taxon>
        <taxon>Lactobacillales</taxon>
        <taxon>Streptococcaceae</taxon>
        <taxon>Streptococcus</taxon>
    </lineage>
</organism>
<reference evidence="2" key="1">
    <citation type="submission" date="2023-01" db="EMBL/GenBank/DDBJ databases">
        <title>Human gut microbiome strain richness.</title>
        <authorList>
            <person name="Chen-Liaw A."/>
        </authorList>
    </citation>
    <scope>NUCLEOTIDE SEQUENCE</scope>
    <source>
        <strain evidence="2">1001095st1_G4_1001095IJ_161003</strain>
    </source>
</reference>
<dbReference type="EMBL" id="JAQMJT010000001">
    <property type="protein sequence ID" value="MDB8612906.1"/>
    <property type="molecule type" value="Genomic_DNA"/>
</dbReference>
<name>A0AAW6D8Q7_STRSL</name>
<evidence type="ECO:0000313" key="2">
    <source>
        <dbReference type="EMBL" id="MDB8612906.1"/>
    </source>
</evidence>
<evidence type="ECO:0000259" key="1">
    <source>
        <dbReference type="Pfam" id="PF07693"/>
    </source>
</evidence>
<sequence>MENYVEKINWEKFKKPIVIETVTLNEDSENYLFKKQLDAVKEMLNHFDNEKDSKGEVISRNISIAGERGSGKTSFLKSLKNILSDDYYVFDIVGSEILSSNMTIIDVFLSHLDGLINIISKDNQGNCIKLSELKRLLKKAMAAIGAEKQEKEYYKNGQPENAMLQALSDRLGLEVIFADILDCLKGILEFQGQIVKDFVLIIDDLDLVKNSLVSQFLTEMQRYLDKKLIIIFAYRERQLENSLFEDRFNDNKNLIGQNIIESDELYSQIEQFLVKLVPYGNRIKLYSQDDVLKLPITKILSSLEIIGENHYIVNDNLHIVNSRSESLEFTVEECFYKYIHRHTDLYIKPVDTREDTHQFLPRSLRELIQCFEMFDNMKPLGTIDDKDFSKNILSNLEILKRYKSFKVSIQFASNSSILDYFNEWEASKPFHKNMITYRFLNRSDKLKGYPYDLENRTDYNITFGDVLARIEAEKYQKNILNNRLENYFLYIVKLNYSIELSINFFWSYNKLKDLVKSGDSVIKSYKEKRINYFNNNGSIIQKDEQKKYFKEVITEIYKRIPELDEFLQLINCSFMPEDFNYFDYRNPERDNGEYTLDLNKQVNCTNTTFNDFVNNFINSEISAFGDIRQNIQRGFSQFVYRKLYTFNPIYFERAAKYYLSFYISCNKGDYVINSIINLVEKEEQQAPYFFKNAFQVDIFVRQNYISSTPTKPFETVLKNINGTISGKKALLNFDYDANTMRTYMFNNKNEKKEFPINYPPLYPLDDIESYSSYYEHLVGDSEKNNENSEKLYRSKFRYFYEAVNYFKSKLNVKIDTIGDRREKLVRRLKKDLVFLKGEEKQQFDIILKHINDEKTYLRADFDKLAEFYNKYLK</sequence>
<dbReference type="InterPro" id="IPR027417">
    <property type="entry name" value="P-loop_NTPase"/>
</dbReference>
<dbReference type="RefSeq" id="WP_195917805.1">
    <property type="nucleotide sequence ID" value="NZ_JADOZZ010000001.1"/>
</dbReference>
<evidence type="ECO:0000313" key="3">
    <source>
        <dbReference type="Proteomes" id="UP001210204"/>
    </source>
</evidence>
<comment type="caution">
    <text evidence="2">The sequence shown here is derived from an EMBL/GenBank/DDBJ whole genome shotgun (WGS) entry which is preliminary data.</text>
</comment>
<feature type="domain" description="KAP NTPase" evidence="1">
    <location>
        <begin position="62"/>
        <end position="258"/>
    </location>
</feature>
<gene>
    <name evidence="2" type="ORF">PNU26_00605</name>
</gene>
<dbReference type="AlphaFoldDB" id="A0AAW6D8Q7"/>
<dbReference type="Proteomes" id="UP001210204">
    <property type="component" value="Unassembled WGS sequence"/>
</dbReference>
<dbReference type="SUPFAM" id="SSF52540">
    <property type="entry name" value="P-loop containing nucleoside triphosphate hydrolases"/>
    <property type="match status" value="1"/>
</dbReference>
<dbReference type="InterPro" id="IPR011646">
    <property type="entry name" value="KAP_P-loop"/>
</dbReference>
<protein>
    <recommendedName>
        <fullName evidence="1">KAP NTPase domain-containing protein</fullName>
    </recommendedName>
</protein>
<accession>A0AAW6D8Q7</accession>
<dbReference type="Pfam" id="PF07693">
    <property type="entry name" value="KAP_NTPase"/>
    <property type="match status" value="1"/>
</dbReference>